<dbReference type="PANTHER" id="PTHR37826">
    <property type="entry name" value="FLOTILLIN BAND_7_5 DOMAIN PROTEIN"/>
    <property type="match status" value="1"/>
</dbReference>
<feature type="domain" description="Putative zinc-ribbon" evidence="2">
    <location>
        <begin position="311"/>
        <end position="331"/>
    </location>
</feature>
<sequence>MGLFGGQMANVVEWEEYRDDVIFWKWSNKEIKKGSRLIIRPGQDAIFMYNGKVEGVFRDEGSFDIESDIIPFLSTLKGFKFGFNSGIRAEVLFINTKEFTVKWGTRNAVNLPAAGLPGGLPIRAFGVFNCKISDHMTLIDKVAGIRGQYEVDDVRERVLAQLDPLLMKWISREGKDIFNLQANASDIGKGICTDLDMEMRKIGIAITGFSIQSVSYPDEVQKMINKTASQSMIGDMGRYQQAAMANSMEKGGAGGHMAADMAGMQMGMMMGQQMANQMRQGMEGGFGTAGGQKTGETSSGKADDGKKPNFCPNCGTKTNGANFCPNCGQKL</sequence>
<evidence type="ECO:0000259" key="2">
    <source>
        <dbReference type="Pfam" id="PF13248"/>
    </source>
</evidence>
<evidence type="ECO:0000256" key="1">
    <source>
        <dbReference type="SAM" id="MobiDB-lite"/>
    </source>
</evidence>
<dbReference type="Proteomes" id="UP000515823">
    <property type="component" value="Chromosome"/>
</dbReference>
<dbReference type="Pfam" id="PF13248">
    <property type="entry name" value="Zn_ribbon_3"/>
    <property type="match status" value="1"/>
</dbReference>
<feature type="compositionally biased region" description="Gly residues" evidence="1">
    <location>
        <begin position="282"/>
        <end position="293"/>
    </location>
</feature>
<accession>A0A7G9G6B8</accession>
<dbReference type="InterPro" id="IPR036013">
    <property type="entry name" value="Band_7/SPFH_dom_sf"/>
</dbReference>
<dbReference type="CDD" id="cd03408">
    <property type="entry name" value="SPFH_like_u1"/>
    <property type="match status" value="1"/>
</dbReference>
<reference evidence="4 5" key="1">
    <citation type="submission" date="2020-08" db="EMBL/GenBank/DDBJ databases">
        <authorList>
            <person name="Liu C."/>
            <person name="Sun Q."/>
        </authorList>
    </citation>
    <scope>NUCLEOTIDE SEQUENCE [LARGE SCALE GENOMIC DNA]</scope>
    <source>
        <strain evidence="4 5">NSJ-38</strain>
    </source>
</reference>
<feature type="domain" description="SPFH" evidence="3">
    <location>
        <begin position="27"/>
        <end position="230"/>
    </location>
</feature>
<dbReference type="Pfam" id="PF13421">
    <property type="entry name" value="Band_7_1"/>
    <property type="match status" value="1"/>
</dbReference>
<proteinExistence type="predicted"/>
<dbReference type="PANTHER" id="PTHR37826:SF2">
    <property type="entry name" value="ZINC-RIBBON DOMAIN-CONTAINING PROTEIN"/>
    <property type="match status" value="1"/>
</dbReference>
<dbReference type="InterPro" id="IPR033880">
    <property type="entry name" value="SPFH_YdjI"/>
</dbReference>
<dbReference type="SUPFAM" id="SSF117892">
    <property type="entry name" value="Band 7/SPFH domain"/>
    <property type="match status" value="1"/>
</dbReference>
<dbReference type="KEGG" id="qdo:H9Q78_04225"/>
<evidence type="ECO:0000259" key="3">
    <source>
        <dbReference type="Pfam" id="PF13421"/>
    </source>
</evidence>
<dbReference type="EMBL" id="CP060634">
    <property type="protein sequence ID" value="QNM06350.1"/>
    <property type="molecule type" value="Genomic_DNA"/>
</dbReference>
<organism evidence="4 5">
    <name type="scientific">Qiania dongpingensis</name>
    <dbReference type="NCBI Taxonomy" id="2763669"/>
    <lineage>
        <taxon>Bacteria</taxon>
        <taxon>Bacillati</taxon>
        <taxon>Bacillota</taxon>
        <taxon>Clostridia</taxon>
        <taxon>Lachnospirales</taxon>
        <taxon>Lachnospiraceae</taxon>
        <taxon>Qiania</taxon>
    </lineage>
</organism>
<protein>
    <submittedName>
        <fullName evidence="4">SPFH domain-containing protein</fullName>
    </submittedName>
</protein>
<feature type="region of interest" description="Disordered" evidence="1">
    <location>
        <begin position="281"/>
        <end position="307"/>
    </location>
</feature>
<gene>
    <name evidence="4" type="ORF">H9Q78_04225</name>
</gene>
<dbReference type="InterPro" id="IPR059113">
    <property type="entry name" value="Znf_ribbon"/>
</dbReference>
<dbReference type="AlphaFoldDB" id="A0A7G9G6B8"/>
<dbReference type="RefSeq" id="WP_249303760.1">
    <property type="nucleotide sequence ID" value="NZ_CP060634.1"/>
</dbReference>
<evidence type="ECO:0000313" key="4">
    <source>
        <dbReference type="EMBL" id="QNM06350.1"/>
    </source>
</evidence>
<evidence type="ECO:0000313" key="5">
    <source>
        <dbReference type="Proteomes" id="UP000515823"/>
    </source>
</evidence>
<name>A0A7G9G6B8_9FIRM</name>
<keyword evidence="5" id="KW-1185">Reference proteome</keyword>